<dbReference type="PANTHER" id="PTHR12110:SF41">
    <property type="entry name" value="INOSOSE DEHYDRATASE"/>
    <property type="match status" value="1"/>
</dbReference>
<reference evidence="2 3" key="1">
    <citation type="submission" date="2016-03" db="EMBL/GenBank/DDBJ databases">
        <title>Draft genome sequence of Paenibacillus glacialis DSM 22343.</title>
        <authorList>
            <person name="Shin S.-K."/>
            <person name="Yi H."/>
        </authorList>
    </citation>
    <scope>NUCLEOTIDE SEQUENCE [LARGE SCALE GENOMIC DNA]</scope>
    <source>
        <strain evidence="2 3">DSM 22343</strain>
    </source>
</reference>
<proteinExistence type="predicted"/>
<accession>A0A168L396</accession>
<organism evidence="2 3">
    <name type="scientific">Paenibacillus glacialis</name>
    <dbReference type="NCBI Taxonomy" id="494026"/>
    <lineage>
        <taxon>Bacteria</taxon>
        <taxon>Bacillati</taxon>
        <taxon>Bacillota</taxon>
        <taxon>Bacilli</taxon>
        <taxon>Bacillales</taxon>
        <taxon>Paenibacillaceae</taxon>
        <taxon>Paenibacillus</taxon>
    </lineage>
</organism>
<dbReference type="Proteomes" id="UP000076967">
    <property type="component" value="Unassembled WGS sequence"/>
</dbReference>
<gene>
    <name evidence="2" type="ORF">PGLA_10220</name>
</gene>
<evidence type="ECO:0000313" key="2">
    <source>
        <dbReference type="EMBL" id="OAB42831.1"/>
    </source>
</evidence>
<dbReference type="AlphaFoldDB" id="A0A168L396"/>
<dbReference type="PANTHER" id="PTHR12110">
    <property type="entry name" value="HYDROXYPYRUVATE ISOMERASE"/>
    <property type="match status" value="1"/>
</dbReference>
<dbReference type="OrthoDB" id="9798407at2"/>
<dbReference type="RefSeq" id="WP_068532204.1">
    <property type="nucleotide sequence ID" value="NZ_LVJH01000017.1"/>
</dbReference>
<dbReference type="Gene3D" id="3.20.20.150">
    <property type="entry name" value="Divalent-metal-dependent TIM barrel enzymes"/>
    <property type="match status" value="1"/>
</dbReference>
<keyword evidence="3" id="KW-1185">Reference proteome</keyword>
<name>A0A168L396_9BACL</name>
<dbReference type="Pfam" id="PF01261">
    <property type="entry name" value="AP_endonuc_2"/>
    <property type="match status" value="1"/>
</dbReference>
<evidence type="ECO:0000259" key="1">
    <source>
        <dbReference type="Pfam" id="PF01261"/>
    </source>
</evidence>
<comment type="caution">
    <text evidence="2">The sequence shown here is derived from an EMBL/GenBank/DDBJ whole genome shotgun (WGS) entry which is preliminary data.</text>
</comment>
<sequence>MANIALQLYSIKELTNVDFLGTLKKVAEIGYDGVEFAGYFGTSAKDLRKELDDLGLQAAGSHIGISELEVNLDRTIEYSLEIQNPYIVCPGLPEEMRDSADSYKRTAEQFNIIGERCKEHGIRFGYHNHDIEFQTFEGVYGLDLLMSHTHSDHLFMELDTFWVEHAGLHSIDFIHQYKERCAILHMKDMKSKEDKRNIEIGSGIIDFNSITAAAKQFNLDWYTVEQEEFDLPQLQSIEMSLQYLRGIL</sequence>
<dbReference type="InterPro" id="IPR013022">
    <property type="entry name" value="Xyl_isomerase-like_TIM-brl"/>
</dbReference>
<protein>
    <recommendedName>
        <fullName evidence="1">Xylose isomerase-like TIM barrel domain-containing protein</fullName>
    </recommendedName>
</protein>
<dbReference type="SUPFAM" id="SSF51658">
    <property type="entry name" value="Xylose isomerase-like"/>
    <property type="match status" value="1"/>
</dbReference>
<dbReference type="InterPro" id="IPR050312">
    <property type="entry name" value="IolE/XylAMocC-like"/>
</dbReference>
<dbReference type="STRING" id="494026.PGLA_10220"/>
<feature type="domain" description="Xylose isomerase-like TIM barrel" evidence="1">
    <location>
        <begin position="23"/>
        <end position="245"/>
    </location>
</feature>
<dbReference type="InterPro" id="IPR036237">
    <property type="entry name" value="Xyl_isomerase-like_sf"/>
</dbReference>
<evidence type="ECO:0000313" key="3">
    <source>
        <dbReference type="Proteomes" id="UP000076967"/>
    </source>
</evidence>
<dbReference type="EMBL" id="LVJH01000017">
    <property type="protein sequence ID" value="OAB42831.1"/>
    <property type="molecule type" value="Genomic_DNA"/>
</dbReference>